<organism evidence="1 2">
    <name type="scientific">Dovyalis caffra</name>
    <dbReference type="NCBI Taxonomy" id="77055"/>
    <lineage>
        <taxon>Eukaryota</taxon>
        <taxon>Viridiplantae</taxon>
        <taxon>Streptophyta</taxon>
        <taxon>Embryophyta</taxon>
        <taxon>Tracheophyta</taxon>
        <taxon>Spermatophyta</taxon>
        <taxon>Magnoliopsida</taxon>
        <taxon>eudicotyledons</taxon>
        <taxon>Gunneridae</taxon>
        <taxon>Pentapetalae</taxon>
        <taxon>rosids</taxon>
        <taxon>fabids</taxon>
        <taxon>Malpighiales</taxon>
        <taxon>Salicaceae</taxon>
        <taxon>Flacourtieae</taxon>
        <taxon>Dovyalis</taxon>
    </lineage>
</organism>
<keyword evidence="2" id="KW-1185">Reference proteome</keyword>
<comment type="caution">
    <text evidence="1">The sequence shown here is derived from an EMBL/GenBank/DDBJ whole genome shotgun (WGS) entry which is preliminary data.</text>
</comment>
<accession>A0AAV1RFY0</accession>
<evidence type="ECO:0000313" key="2">
    <source>
        <dbReference type="Proteomes" id="UP001314170"/>
    </source>
</evidence>
<evidence type="ECO:0000313" key="1">
    <source>
        <dbReference type="EMBL" id="CAK7335669.1"/>
    </source>
</evidence>
<name>A0AAV1RFY0_9ROSI</name>
<gene>
    <name evidence="1" type="ORF">DCAF_LOCUS10668</name>
</gene>
<dbReference type="EMBL" id="CAWUPB010000994">
    <property type="protein sequence ID" value="CAK7335669.1"/>
    <property type="molecule type" value="Genomic_DNA"/>
</dbReference>
<sequence>MLASMPTLSTMKGAGKYACHKRSRCALPIMKHANEHFTVGDQFLREMNEEGRLHFRIQALQWAAFCTILDTILLLESK</sequence>
<proteinExistence type="predicted"/>
<reference evidence="1 2" key="1">
    <citation type="submission" date="2024-01" db="EMBL/GenBank/DDBJ databases">
        <authorList>
            <person name="Waweru B."/>
        </authorList>
    </citation>
    <scope>NUCLEOTIDE SEQUENCE [LARGE SCALE GENOMIC DNA]</scope>
</reference>
<dbReference type="AlphaFoldDB" id="A0AAV1RFY0"/>
<dbReference type="Proteomes" id="UP001314170">
    <property type="component" value="Unassembled WGS sequence"/>
</dbReference>
<protein>
    <submittedName>
        <fullName evidence="1">Uncharacterized protein</fullName>
    </submittedName>
</protein>